<dbReference type="GO" id="GO:0045892">
    <property type="term" value="P:negative regulation of DNA-templated transcription"/>
    <property type="evidence" value="ECO:0007669"/>
    <property type="project" value="InterPro"/>
</dbReference>
<accession>A0A222VTK4</accession>
<evidence type="ECO:0000313" key="5">
    <source>
        <dbReference type="Proteomes" id="UP000199494"/>
    </source>
</evidence>
<dbReference type="SUPFAM" id="SSF46689">
    <property type="entry name" value="Homeodomain-like"/>
    <property type="match status" value="1"/>
</dbReference>
<organism evidence="4 5">
    <name type="scientific">Prauserella marina</name>
    <dbReference type="NCBI Taxonomy" id="530584"/>
    <lineage>
        <taxon>Bacteria</taxon>
        <taxon>Bacillati</taxon>
        <taxon>Actinomycetota</taxon>
        <taxon>Actinomycetes</taxon>
        <taxon>Pseudonocardiales</taxon>
        <taxon>Pseudonocardiaceae</taxon>
        <taxon>Prauserella</taxon>
    </lineage>
</organism>
<dbReference type="GO" id="GO:0003700">
    <property type="term" value="F:DNA-binding transcription factor activity"/>
    <property type="evidence" value="ECO:0007669"/>
    <property type="project" value="TreeGrafter"/>
</dbReference>
<dbReference type="InterPro" id="IPR050109">
    <property type="entry name" value="HTH-type_TetR-like_transc_reg"/>
</dbReference>
<proteinExistence type="predicted"/>
<name>A0A222VTK4_9PSEU</name>
<dbReference type="SUPFAM" id="SSF48498">
    <property type="entry name" value="Tetracyclin repressor-like, C-terminal domain"/>
    <property type="match status" value="1"/>
</dbReference>
<dbReference type="OrthoDB" id="3214072at2"/>
<dbReference type="Gene3D" id="1.10.10.60">
    <property type="entry name" value="Homeodomain-like"/>
    <property type="match status" value="1"/>
</dbReference>
<dbReference type="KEGG" id="pmad:BAY61_22120"/>
<evidence type="ECO:0000256" key="2">
    <source>
        <dbReference type="ARBA" id="ARBA00023125"/>
    </source>
</evidence>
<evidence type="ECO:0000256" key="1">
    <source>
        <dbReference type="ARBA" id="ARBA00023015"/>
    </source>
</evidence>
<keyword evidence="3" id="KW-0804">Transcription</keyword>
<dbReference type="STRING" id="530584.SAMN05421630_11265"/>
<dbReference type="InterPro" id="IPR036271">
    <property type="entry name" value="Tet_transcr_reg_TetR-rel_C_sf"/>
</dbReference>
<dbReference type="GO" id="GO:0000976">
    <property type="term" value="F:transcription cis-regulatory region binding"/>
    <property type="evidence" value="ECO:0007669"/>
    <property type="project" value="TreeGrafter"/>
</dbReference>
<dbReference type="Pfam" id="PF02909">
    <property type="entry name" value="TetR_C_1"/>
    <property type="match status" value="1"/>
</dbReference>
<keyword evidence="1" id="KW-0805">Transcription regulation</keyword>
<dbReference type="Pfam" id="PF00440">
    <property type="entry name" value="TetR_N"/>
    <property type="match status" value="1"/>
</dbReference>
<dbReference type="PANTHER" id="PTHR30055">
    <property type="entry name" value="HTH-TYPE TRANSCRIPTIONAL REGULATOR RUTR"/>
    <property type="match status" value="1"/>
</dbReference>
<reference evidence="4 5" key="1">
    <citation type="submission" date="2016-10" db="EMBL/GenBank/DDBJ databases">
        <authorList>
            <person name="de Groot N.N."/>
        </authorList>
    </citation>
    <scope>NUCLEOTIDE SEQUENCE [LARGE SCALE GENOMIC DNA]</scope>
    <source>
        <strain evidence="4 5">CGMCC 4.5506</strain>
    </source>
</reference>
<dbReference type="InterPro" id="IPR009057">
    <property type="entry name" value="Homeodomain-like_sf"/>
</dbReference>
<keyword evidence="2" id="KW-0238">DNA-binding</keyword>
<sequence>MPRETLTRPQIVEAATGLLDRDGIEGLSMRKLGATLGSGATSIYWHVSNRDDLIRLAADKVWAEIPLHDPAEKGWRQAAAEVADDTYRMLAKHVWLIPAFSSHLLYGESLARYEDHCYSVYEAAGFTGTDLDWAFNTVFTFVLGTALGDAAERSLRRTGAGEHGALADAKREADELAQRYPRLRARLDAQRDIDPRAAQFDSLDFGIATILDGLEAHLARSPERD</sequence>
<dbReference type="PROSITE" id="PS50977">
    <property type="entry name" value="HTH_TETR_2"/>
    <property type="match status" value="1"/>
</dbReference>
<protein>
    <submittedName>
        <fullName evidence="4">Regulatory protein, tetR family</fullName>
    </submittedName>
</protein>
<gene>
    <name evidence="4" type="ORF">SAMN05421630_11265</name>
</gene>
<evidence type="ECO:0000313" key="4">
    <source>
        <dbReference type="EMBL" id="SDD76848.1"/>
    </source>
</evidence>
<evidence type="ECO:0000256" key="3">
    <source>
        <dbReference type="ARBA" id="ARBA00023163"/>
    </source>
</evidence>
<dbReference type="InterPro" id="IPR004111">
    <property type="entry name" value="Repressor_TetR_C"/>
</dbReference>
<dbReference type="InterPro" id="IPR001647">
    <property type="entry name" value="HTH_TetR"/>
</dbReference>
<dbReference type="RefSeq" id="WP_091809600.1">
    <property type="nucleotide sequence ID" value="NZ_CP016353.1"/>
</dbReference>
<dbReference type="Gene3D" id="1.10.357.10">
    <property type="entry name" value="Tetracycline Repressor, domain 2"/>
    <property type="match status" value="1"/>
</dbReference>
<dbReference type="Proteomes" id="UP000199494">
    <property type="component" value="Unassembled WGS sequence"/>
</dbReference>
<dbReference type="AlphaFoldDB" id="A0A222VTK4"/>
<keyword evidence="5" id="KW-1185">Reference proteome</keyword>
<dbReference type="EMBL" id="FMZE01000012">
    <property type="protein sequence ID" value="SDD76848.1"/>
    <property type="molecule type" value="Genomic_DNA"/>
</dbReference>
<dbReference type="PANTHER" id="PTHR30055:SF151">
    <property type="entry name" value="TRANSCRIPTIONAL REGULATORY PROTEIN"/>
    <property type="match status" value="1"/>
</dbReference>